<keyword evidence="3" id="KW-1185">Reference proteome</keyword>
<feature type="region of interest" description="Disordered" evidence="1">
    <location>
        <begin position="179"/>
        <end position="199"/>
    </location>
</feature>
<dbReference type="Proteomes" id="UP001177003">
    <property type="component" value="Chromosome 5"/>
</dbReference>
<evidence type="ECO:0000313" key="2">
    <source>
        <dbReference type="EMBL" id="CAI9283859.1"/>
    </source>
</evidence>
<gene>
    <name evidence="2" type="ORF">LSALG_LOCUS23429</name>
</gene>
<reference evidence="2" key="1">
    <citation type="submission" date="2023-04" db="EMBL/GenBank/DDBJ databases">
        <authorList>
            <person name="Vijverberg K."/>
            <person name="Xiong W."/>
            <person name="Schranz E."/>
        </authorList>
    </citation>
    <scope>NUCLEOTIDE SEQUENCE</scope>
</reference>
<organism evidence="2 3">
    <name type="scientific">Lactuca saligna</name>
    <name type="common">Willowleaf lettuce</name>
    <dbReference type="NCBI Taxonomy" id="75948"/>
    <lineage>
        <taxon>Eukaryota</taxon>
        <taxon>Viridiplantae</taxon>
        <taxon>Streptophyta</taxon>
        <taxon>Embryophyta</taxon>
        <taxon>Tracheophyta</taxon>
        <taxon>Spermatophyta</taxon>
        <taxon>Magnoliopsida</taxon>
        <taxon>eudicotyledons</taxon>
        <taxon>Gunneridae</taxon>
        <taxon>Pentapetalae</taxon>
        <taxon>asterids</taxon>
        <taxon>campanulids</taxon>
        <taxon>Asterales</taxon>
        <taxon>Asteraceae</taxon>
        <taxon>Cichorioideae</taxon>
        <taxon>Cichorieae</taxon>
        <taxon>Lactucinae</taxon>
        <taxon>Lactuca</taxon>
    </lineage>
</organism>
<feature type="compositionally biased region" description="Polar residues" evidence="1">
    <location>
        <begin position="36"/>
        <end position="50"/>
    </location>
</feature>
<dbReference type="Pfam" id="PF05623">
    <property type="entry name" value="DUF789"/>
    <property type="match status" value="1"/>
</dbReference>
<dbReference type="PANTHER" id="PTHR31343:SF42">
    <property type="entry name" value="T15D22.8"/>
    <property type="match status" value="1"/>
</dbReference>
<feature type="region of interest" description="Disordered" evidence="1">
    <location>
        <begin position="26"/>
        <end position="69"/>
    </location>
</feature>
<protein>
    <submittedName>
        <fullName evidence="2">Uncharacterized protein</fullName>
    </submittedName>
</protein>
<dbReference type="AlphaFoldDB" id="A0AA35Z119"/>
<feature type="compositionally biased region" description="Low complexity" evidence="1">
    <location>
        <begin position="184"/>
        <end position="194"/>
    </location>
</feature>
<proteinExistence type="predicted"/>
<sequence length="560" mass="62869">MLGAGLQHGRSSGGEDRFYMPAKARRIRQHQENLRRAQSNVTPTQSTTSSVREEPENQLMQPSNPEPLESSVVAVPATSSLCNLERFLETVTPSVPVQHLSKRTMRGWRTSDVEYQPYFVLGDLWESFKEWSAYGAGVPLILNEANCVIQYYVPYLSGIQIYVDPLKSSINSRQLTEDIDDNSFTDSSSDGSSDYEQEKGSLHYLREKSNNHHPKNEILHRIDHLSMNDENNVVQEDFSSDDSDSATTQSCLIFEYMEHSHPLGREPLCDKILDLAQRFPELKSLRSCDLLPSSWLSVAWYPIYRIPMGPTLKDLDACFLTFHSLHTPTTGNECEHPPVVRHFSGTEAGLLHVGVGHLLEADSRSPLQRSDSNGLPGPMGLMSTSHLEQEAAVLALSTLMTIAPAQVYAEFKKLGNGGFFGAGYIQVTILLKGLMNQILMVPSLTLESIRLDVNGILPARYSVSSKSTKCSVSSKALFSTRVDLVLWGSKSKWYQVVAIRATLEEILRVIPRACDRYKRPLDQSKYQTMTISKNRRDSRRKTFTKKDNLTKRLSCAQSDD</sequence>
<dbReference type="PANTHER" id="PTHR31343">
    <property type="entry name" value="T15D22.8"/>
    <property type="match status" value="1"/>
</dbReference>
<evidence type="ECO:0000256" key="1">
    <source>
        <dbReference type="SAM" id="MobiDB-lite"/>
    </source>
</evidence>
<dbReference type="EMBL" id="OX465081">
    <property type="protein sequence ID" value="CAI9283859.1"/>
    <property type="molecule type" value="Genomic_DNA"/>
</dbReference>
<evidence type="ECO:0000313" key="3">
    <source>
        <dbReference type="Proteomes" id="UP001177003"/>
    </source>
</evidence>
<accession>A0AA35Z119</accession>
<dbReference type="InterPro" id="IPR008507">
    <property type="entry name" value="DUF789"/>
</dbReference>
<name>A0AA35Z119_LACSI</name>